<dbReference type="RefSeq" id="WP_146577775.1">
    <property type="nucleotide sequence ID" value="NZ_SJPM01000004.1"/>
</dbReference>
<accession>A0A5C6ACH2</accession>
<feature type="transmembrane region" description="Helical" evidence="1">
    <location>
        <begin position="133"/>
        <end position="153"/>
    </location>
</feature>
<feature type="transmembrane region" description="Helical" evidence="1">
    <location>
        <begin position="100"/>
        <end position="121"/>
    </location>
</feature>
<feature type="transmembrane region" description="Helical" evidence="1">
    <location>
        <begin position="69"/>
        <end position="93"/>
    </location>
</feature>
<feature type="transmembrane region" description="Helical" evidence="1">
    <location>
        <begin position="6"/>
        <end position="26"/>
    </location>
</feature>
<keyword evidence="1" id="KW-0812">Transmembrane</keyword>
<feature type="transmembrane region" description="Helical" evidence="1">
    <location>
        <begin position="38"/>
        <end position="57"/>
    </location>
</feature>
<evidence type="ECO:0000256" key="1">
    <source>
        <dbReference type="SAM" id="Phobius"/>
    </source>
</evidence>
<reference evidence="2 3" key="1">
    <citation type="submission" date="2019-02" db="EMBL/GenBank/DDBJ databases">
        <title>Deep-cultivation of Planctomycetes and their phenomic and genomic characterization uncovers novel biology.</title>
        <authorList>
            <person name="Wiegand S."/>
            <person name="Jogler M."/>
            <person name="Boedeker C."/>
            <person name="Pinto D."/>
            <person name="Vollmers J."/>
            <person name="Rivas-Marin E."/>
            <person name="Kohn T."/>
            <person name="Peeters S.H."/>
            <person name="Heuer A."/>
            <person name="Rast P."/>
            <person name="Oberbeckmann S."/>
            <person name="Bunk B."/>
            <person name="Jeske O."/>
            <person name="Meyerdierks A."/>
            <person name="Storesund J.E."/>
            <person name="Kallscheuer N."/>
            <person name="Luecker S."/>
            <person name="Lage O.M."/>
            <person name="Pohl T."/>
            <person name="Merkel B.J."/>
            <person name="Hornburger P."/>
            <person name="Mueller R.-W."/>
            <person name="Bruemmer F."/>
            <person name="Labrenz M."/>
            <person name="Spormann A.M."/>
            <person name="Op Den Camp H."/>
            <person name="Overmann J."/>
            <person name="Amann R."/>
            <person name="Jetten M.S.M."/>
            <person name="Mascher T."/>
            <person name="Medema M.H."/>
            <person name="Devos D.P."/>
            <person name="Kaster A.-K."/>
            <person name="Ovreas L."/>
            <person name="Rohde M."/>
            <person name="Galperin M.Y."/>
            <person name="Jogler C."/>
        </authorList>
    </citation>
    <scope>NUCLEOTIDE SEQUENCE [LARGE SCALE GENOMIC DNA]</scope>
    <source>
        <strain evidence="2 3">Pla100</strain>
    </source>
</reference>
<gene>
    <name evidence="2" type="ORF">Pla100_22690</name>
</gene>
<keyword evidence="1" id="KW-0472">Membrane</keyword>
<protein>
    <submittedName>
        <fullName evidence="2">Uncharacterized protein</fullName>
    </submittedName>
</protein>
<dbReference type="EMBL" id="SJPM01000004">
    <property type="protein sequence ID" value="TWT97120.1"/>
    <property type="molecule type" value="Genomic_DNA"/>
</dbReference>
<keyword evidence="1" id="KW-1133">Transmembrane helix</keyword>
<evidence type="ECO:0000313" key="3">
    <source>
        <dbReference type="Proteomes" id="UP000316213"/>
    </source>
</evidence>
<dbReference type="AlphaFoldDB" id="A0A5C6ACH2"/>
<proteinExistence type="predicted"/>
<sequence length="173" mass="18640">MNSLIILNIQAVMCLTAILVIYVTYLRPWFAAQPFGPAVLPGLLVHSFRFVGLTMLVNGQIDPELPRSSIQLMAFGDLAAAVTALAAAIAVAAKSKMATPLVAVFVVVGGVDFAIAIPTGLKAGVFESYLGGMWIVIQYYVPLVLLTQIYITYRLINHLRGYSGTAVLRRDAQ</sequence>
<evidence type="ECO:0000313" key="2">
    <source>
        <dbReference type="EMBL" id="TWT97120.1"/>
    </source>
</evidence>
<dbReference type="Proteomes" id="UP000316213">
    <property type="component" value="Unassembled WGS sequence"/>
</dbReference>
<keyword evidence="3" id="KW-1185">Reference proteome</keyword>
<dbReference type="OrthoDB" id="8231251at2"/>
<name>A0A5C6ACH2_9BACT</name>
<organism evidence="2 3">
    <name type="scientific">Neorhodopirellula pilleata</name>
    <dbReference type="NCBI Taxonomy" id="2714738"/>
    <lineage>
        <taxon>Bacteria</taxon>
        <taxon>Pseudomonadati</taxon>
        <taxon>Planctomycetota</taxon>
        <taxon>Planctomycetia</taxon>
        <taxon>Pirellulales</taxon>
        <taxon>Pirellulaceae</taxon>
        <taxon>Neorhodopirellula</taxon>
    </lineage>
</organism>
<comment type="caution">
    <text evidence="2">The sequence shown here is derived from an EMBL/GenBank/DDBJ whole genome shotgun (WGS) entry which is preliminary data.</text>
</comment>